<dbReference type="Gene3D" id="3.90.870.10">
    <property type="entry name" value="DHBP synthase"/>
    <property type="match status" value="1"/>
</dbReference>
<dbReference type="Gene3D" id="3.40.50.10990">
    <property type="entry name" value="GTP cyclohydrolase II"/>
    <property type="match status" value="1"/>
</dbReference>
<feature type="site" description="Essential for catalytic activity" evidence="14">
    <location>
        <position position="126"/>
    </location>
</feature>
<dbReference type="GO" id="GO:0030145">
    <property type="term" value="F:manganese ion binding"/>
    <property type="evidence" value="ECO:0007669"/>
    <property type="project" value="UniProtKB-UniRule"/>
</dbReference>
<comment type="catalytic activity">
    <reaction evidence="1 14">
        <text>D-ribulose 5-phosphate = (2S)-2-hydroxy-3-oxobutyl phosphate + formate + H(+)</text>
        <dbReference type="Rhea" id="RHEA:18457"/>
        <dbReference type="ChEBI" id="CHEBI:15378"/>
        <dbReference type="ChEBI" id="CHEBI:15740"/>
        <dbReference type="ChEBI" id="CHEBI:58121"/>
        <dbReference type="ChEBI" id="CHEBI:58830"/>
        <dbReference type="EC" id="4.1.99.12"/>
    </reaction>
</comment>
<keyword evidence="11 14" id="KW-0460">Magnesium</keyword>
<dbReference type="AlphaFoldDB" id="A0A5Q0TET9"/>
<keyword evidence="13 14" id="KW-0456">Lyase</keyword>
<keyword evidence="17" id="KW-1185">Reference proteome</keyword>
<evidence type="ECO:0000256" key="14">
    <source>
        <dbReference type="HAMAP-Rule" id="MF_00180"/>
    </source>
</evidence>
<dbReference type="UniPathway" id="UPA00275">
    <property type="reaction ID" value="UER00399"/>
</dbReference>
<evidence type="ECO:0000256" key="2">
    <source>
        <dbReference type="ARBA" id="ARBA00001936"/>
    </source>
</evidence>
<evidence type="ECO:0000313" key="17">
    <source>
        <dbReference type="Proteomes" id="UP000348942"/>
    </source>
</evidence>
<evidence type="ECO:0000256" key="1">
    <source>
        <dbReference type="ARBA" id="ARBA00000141"/>
    </source>
</evidence>
<evidence type="ECO:0000313" key="16">
    <source>
        <dbReference type="EMBL" id="QGA64435.1"/>
    </source>
</evidence>
<evidence type="ECO:0000256" key="6">
    <source>
        <dbReference type="ARBA" id="ARBA00008976"/>
    </source>
</evidence>
<evidence type="ECO:0000256" key="9">
    <source>
        <dbReference type="ARBA" id="ARBA00022619"/>
    </source>
</evidence>
<dbReference type="FunFam" id="3.90.870.10:FF:000001">
    <property type="entry name" value="Riboflavin biosynthesis protein RibBA"/>
    <property type="match status" value="1"/>
</dbReference>
<keyword evidence="9 14" id="KW-0686">Riboflavin biosynthesis</keyword>
<feature type="site" description="Essential for catalytic activity" evidence="14">
    <location>
        <position position="164"/>
    </location>
</feature>
<dbReference type="InterPro" id="IPR032677">
    <property type="entry name" value="GTP_cyclohydro_II"/>
</dbReference>
<name>A0A5Q0TET9_9VIBR</name>
<evidence type="ECO:0000256" key="11">
    <source>
        <dbReference type="ARBA" id="ARBA00022842"/>
    </source>
</evidence>
<dbReference type="EMBL" id="CP045699">
    <property type="protein sequence ID" value="QGA64435.1"/>
    <property type="molecule type" value="Genomic_DNA"/>
</dbReference>
<evidence type="ECO:0000256" key="4">
    <source>
        <dbReference type="ARBA" id="ARBA00004904"/>
    </source>
</evidence>
<evidence type="ECO:0000256" key="12">
    <source>
        <dbReference type="ARBA" id="ARBA00023211"/>
    </source>
</evidence>
<feature type="binding site" evidence="14">
    <location>
        <begin position="140"/>
        <end position="144"/>
    </location>
    <ligand>
        <name>D-ribulose 5-phosphate</name>
        <dbReference type="ChEBI" id="CHEBI:58121"/>
    </ligand>
</feature>
<sequence>MAISSSKQIIEDIRLGKMVILMDDEDRENEGDLIMAAEHITPEAVNFMATHGRGLICLTLTKERCHNLGLPPMVQDNNAQYTTNFTVSIEAAEGVTTGISAADRAVTVQAAVAKNAKAVDLVQPGHIFPLAAQEGGVLTRAGHTEAGCDLARLAGLEPASVIVEILNEDGTMARRPDLEIFAEKHGVKLGTIADLIEYRNNTETTIERVASCQLPTEFGDFELVTYRDTIDNQIHYALQKETVKKGDAPLVRVHLQDTFTDLLHSNRAADRSWSLDRAMQRIGRDGGVLVVLGHEESPQSIINKVKAFEQQDNATAPVMAKKLGTSRRVGVGSQILADLGVTDMRLLSSATKRYHALSGFGLNVVEYVTE</sequence>
<accession>A0A5Q0TET9</accession>
<evidence type="ECO:0000256" key="3">
    <source>
        <dbReference type="ARBA" id="ARBA00002284"/>
    </source>
</evidence>
<protein>
    <recommendedName>
        <fullName evidence="8 14">3,4-dihydroxy-2-butanone 4-phosphate synthase</fullName>
        <shortName evidence="14">DHBP synthase</shortName>
        <ecNumber evidence="7 14">4.1.99.12</ecNumber>
    </recommendedName>
</protein>
<keyword evidence="10 14" id="KW-0479">Metal-binding</keyword>
<comment type="similarity">
    <text evidence="5">In the N-terminal section; belongs to the DHBP synthase family.</text>
</comment>
<keyword evidence="12 14" id="KW-0464">Manganese</keyword>
<comment type="similarity">
    <text evidence="6">In the C-terminal section; belongs to the GTP cyclohydrolase II family.</text>
</comment>
<comment type="cofactor">
    <cofactor evidence="14">
        <name>Mg(2+)</name>
        <dbReference type="ChEBI" id="CHEBI:18420"/>
    </cofactor>
    <cofactor evidence="14">
        <name>Mn(2+)</name>
        <dbReference type="ChEBI" id="CHEBI:29035"/>
    </cofactor>
    <text evidence="14">Binds 2 divalent metal cations per subunit. Magnesium or manganese.</text>
</comment>
<dbReference type="GO" id="GO:0008686">
    <property type="term" value="F:3,4-dihydroxy-2-butanone-4-phosphate synthase activity"/>
    <property type="evidence" value="ECO:0007669"/>
    <property type="project" value="UniProtKB-UniRule"/>
</dbReference>
<dbReference type="PANTHER" id="PTHR21327">
    <property type="entry name" value="GTP CYCLOHYDROLASE II-RELATED"/>
    <property type="match status" value="1"/>
</dbReference>
<evidence type="ECO:0000259" key="15">
    <source>
        <dbReference type="Pfam" id="PF00925"/>
    </source>
</evidence>
<dbReference type="InterPro" id="IPR017945">
    <property type="entry name" value="DHBP_synth_RibB-like_a/b_dom"/>
</dbReference>
<dbReference type="GO" id="GO:0003935">
    <property type="term" value="F:GTP cyclohydrolase II activity"/>
    <property type="evidence" value="ECO:0007669"/>
    <property type="project" value="TreeGrafter"/>
</dbReference>
<comment type="pathway">
    <text evidence="4 14">Cofactor biosynthesis; riboflavin biosynthesis; 2-hydroxy-3-oxobutyl phosphate from D-ribulose 5-phosphate: step 1/1.</text>
</comment>
<dbReference type="Pfam" id="PF00925">
    <property type="entry name" value="GTP_cyclohydro2"/>
    <property type="match status" value="1"/>
</dbReference>
<comment type="cofactor">
    <cofactor evidence="2">
        <name>Mn(2+)</name>
        <dbReference type="ChEBI" id="CHEBI:29035"/>
    </cofactor>
</comment>
<dbReference type="PANTHER" id="PTHR21327:SF34">
    <property type="entry name" value="3,4-DIHYDROXY-2-BUTANONE 4-PHOSPHATE SYNTHASE"/>
    <property type="match status" value="1"/>
</dbReference>
<feature type="binding site" evidence="14">
    <location>
        <position position="32"/>
    </location>
    <ligand>
        <name>D-ribulose 5-phosphate</name>
        <dbReference type="ChEBI" id="CHEBI:58121"/>
    </ligand>
</feature>
<dbReference type="NCBIfam" id="NF010626">
    <property type="entry name" value="PRK14019.1"/>
    <property type="match status" value="1"/>
</dbReference>
<dbReference type="SUPFAM" id="SSF55821">
    <property type="entry name" value="YrdC/RibB"/>
    <property type="match status" value="1"/>
</dbReference>
<feature type="binding site" evidence="14">
    <location>
        <begin position="27"/>
        <end position="28"/>
    </location>
    <ligand>
        <name>D-ribulose 5-phosphate</name>
        <dbReference type="ChEBI" id="CHEBI:58121"/>
    </ligand>
</feature>
<evidence type="ECO:0000256" key="10">
    <source>
        <dbReference type="ARBA" id="ARBA00022723"/>
    </source>
</evidence>
<feature type="domain" description="GTP cyclohydrolase II" evidence="15">
    <location>
        <begin position="207"/>
        <end position="368"/>
    </location>
</feature>
<comment type="function">
    <text evidence="3 14">Catalyzes the conversion of D-ribulose 5-phosphate to formate and 3,4-dihydroxy-2-butanone 4-phosphate.</text>
</comment>
<comment type="similarity">
    <text evidence="14">Belongs to the DHBP synthase family.</text>
</comment>
<evidence type="ECO:0000256" key="8">
    <source>
        <dbReference type="ARBA" id="ARBA00018836"/>
    </source>
</evidence>
<dbReference type="GO" id="GO:0000287">
    <property type="term" value="F:magnesium ion binding"/>
    <property type="evidence" value="ECO:0007669"/>
    <property type="project" value="UniProtKB-UniRule"/>
</dbReference>
<dbReference type="PIRSF" id="PIRSF001259">
    <property type="entry name" value="RibA"/>
    <property type="match status" value="1"/>
</dbReference>
<feature type="binding site" evidence="14">
    <location>
        <position position="143"/>
    </location>
    <ligand>
        <name>Mg(2+)</name>
        <dbReference type="ChEBI" id="CHEBI:18420"/>
        <label>2</label>
    </ligand>
</feature>
<feature type="binding site" evidence="14">
    <location>
        <position position="28"/>
    </location>
    <ligand>
        <name>Mg(2+)</name>
        <dbReference type="ChEBI" id="CHEBI:18420"/>
        <label>2</label>
    </ligand>
</feature>
<reference evidence="16 17" key="1">
    <citation type="submission" date="2019-10" db="EMBL/GenBank/DDBJ databases">
        <title>Vibrio sp. nov., isolated from Coralline algae surface.</title>
        <authorList>
            <person name="Geng Y."/>
            <person name="Zhang X."/>
        </authorList>
    </citation>
    <scope>NUCLEOTIDE SEQUENCE [LARGE SCALE GENOMIC DNA]</scope>
    <source>
        <strain evidence="16 17">SM1977</strain>
    </source>
</reference>
<evidence type="ECO:0000256" key="7">
    <source>
        <dbReference type="ARBA" id="ARBA00012153"/>
    </source>
</evidence>
<comment type="subunit">
    <text evidence="14">Homodimer.</text>
</comment>
<dbReference type="InterPro" id="IPR036144">
    <property type="entry name" value="RibA-like_sf"/>
</dbReference>
<dbReference type="NCBIfam" id="TIGR00506">
    <property type="entry name" value="ribB"/>
    <property type="match status" value="1"/>
</dbReference>
<evidence type="ECO:0000256" key="5">
    <source>
        <dbReference type="ARBA" id="ARBA00005520"/>
    </source>
</evidence>
<feature type="binding site" evidence="14">
    <location>
        <position position="28"/>
    </location>
    <ligand>
        <name>Mg(2+)</name>
        <dbReference type="ChEBI" id="CHEBI:18420"/>
        <label>1</label>
    </ligand>
</feature>
<dbReference type="Proteomes" id="UP000348942">
    <property type="component" value="Chromosome 1"/>
</dbReference>
<dbReference type="GO" id="GO:0009231">
    <property type="term" value="P:riboflavin biosynthetic process"/>
    <property type="evidence" value="ECO:0007669"/>
    <property type="project" value="UniProtKB-UniRule"/>
</dbReference>
<gene>
    <name evidence="14 16" type="primary">ribB</name>
    <name evidence="16" type="ORF">GFB47_02770</name>
</gene>
<dbReference type="EC" id="4.1.99.12" evidence="7 14"/>
<dbReference type="Pfam" id="PF00926">
    <property type="entry name" value="DHBP_synthase"/>
    <property type="match status" value="1"/>
</dbReference>
<organism evidence="16 17">
    <name type="scientific">Vibrio algicola</name>
    <dbReference type="NCBI Taxonomy" id="2662262"/>
    <lineage>
        <taxon>Bacteria</taxon>
        <taxon>Pseudomonadati</taxon>
        <taxon>Pseudomonadota</taxon>
        <taxon>Gammaproteobacteria</taxon>
        <taxon>Vibrionales</taxon>
        <taxon>Vibrionaceae</taxon>
        <taxon>Vibrio</taxon>
    </lineage>
</organism>
<dbReference type="InterPro" id="IPR000422">
    <property type="entry name" value="DHBP_synthase_RibB"/>
</dbReference>
<evidence type="ECO:0000256" key="13">
    <source>
        <dbReference type="ARBA" id="ARBA00023239"/>
    </source>
</evidence>
<proteinExistence type="inferred from homology"/>
<dbReference type="GO" id="GO:0005829">
    <property type="term" value="C:cytosol"/>
    <property type="evidence" value="ECO:0007669"/>
    <property type="project" value="TreeGrafter"/>
</dbReference>
<dbReference type="RefSeq" id="WP_153446381.1">
    <property type="nucleotide sequence ID" value="NZ_CP045699.1"/>
</dbReference>
<dbReference type="HAMAP" id="MF_00180">
    <property type="entry name" value="RibB"/>
    <property type="match status" value="1"/>
</dbReference>
<dbReference type="SUPFAM" id="SSF142695">
    <property type="entry name" value="RibA-like"/>
    <property type="match status" value="1"/>
</dbReference>